<accession>F5XG93</accession>
<reference evidence="3 4" key="1">
    <citation type="submission" date="2011-05" db="EMBL/GenBank/DDBJ databases">
        <title>Whole genome sequence of Microlunatus phosphovorus NM-1.</title>
        <authorList>
            <person name="Hosoyama A."/>
            <person name="Sasaki K."/>
            <person name="Harada T."/>
            <person name="Igarashi R."/>
            <person name="Kawakoshi A."/>
            <person name="Sasagawa M."/>
            <person name="Fukada J."/>
            <person name="Nakamura S."/>
            <person name="Katano Y."/>
            <person name="Hanada S."/>
            <person name="Kamagata Y."/>
            <person name="Nakamura N."/>
            <person name="Yamazaki S."/>
            <person name="Fujita N."/>
        </authorList>
    </citation>
    <scope>NUCLEOTIDE SEQUENCE [LARGE SCALE GENOMIC DNA]</scope>
    <source>
        <strain evidence="4">ATCC 700054 / DSM 10555 / JCM 9379 / NBRC 101784 / NCIMB 13414 / VKM Ac-1990 / NM-1</strain>
    </source>
</reference>
<dbReference type="SUPFAM" id="SSF54593">
    <property type="entry name" value="Glyoxalase/Bleomycin resistance protein/Dihydroxybiphenyl dioxygenase"/>
    <property type="match status" value="1"/>
</dbReference>
<name>F5XG93_MICPN</name>
<dbReference type="Pfam" id="PF18029">
    <property type="entry name" value="Glyoxalase_6"/>
    <property type="match status" value="1"/>
</dbReference>
<dbReference type="STRING" id="1032480.MLP_50130"/>
<dbReference type="InterPro" id="IPR029068">
    <property type="entry name" value="Glyas_Bleomycin-R_OHBP_Dase"/>
</dbReference>
<dbReference type="RefSeq" id="WP_013865843.1">
    <property type="nucleotide sequence ID" value="NC_015635.1"/>
</dbReference>
<sequence>MSDSTIDRPSIALGHVVLDTDDPPRLAEFYSQLLGWPIVCTDEDWWTVQSDGGGTKLSFQLAGPDPSSWTRRIPHP</sequence>
<keyword evidence="4" id="KW-1185">Reference proteome</keyword>
<dbReference type="InterPro" id="IPR041581">
    <property type="entry name" value="Glyoxalase_6"/>
</dbReference>
<feature type="domain" description="Glyoxalase-like" evidence="2">
    <location>
        <begin position="15"/>
        <end position="63"/>
    </location>
</feature>
<dbReference type="OrthoDB" id="1645442at2"/>
<evidence type="ECO:0000259" key="2">
    <source>
        <dbReference type="Pfam" id="PF18029"/>
    </source>
</evidence>
<dbReference type="EMBL" id="AP012204">
    <property type="protein sequence ID" value="BAK38027.1"/>
    <property type="molecule type" value="Genomic_DNA"/>
</dbReference>
<evidence type="ECO:0000313" key="3">
    <source>
        <dbReference type="EMBL" id="BAK38027.1"/>
    </source>
</evidence>
<evidence type="ECO:0000256" key="1">
    <source>
        <dbReference type="SAM" id="MobiDB-lite"/>
    </source>
</evidence>
<dbReference type="HOGENOM" id="CLU_2650436_0_0_11"/>
<feature type="region of interest" description="Disordered" evidence="1">
    <location>
        <begin position="57"/>
        <end position="76"/>
    </location>
</feature>
<protein>
    <recommendedName>
        <fullName evidence="2">Glyoxalase-like domain-containing protein</fullName>
    </recommendedName>
</protein>
<organism evidence="3 4">
    <name type="scientific">Microlunatus phosphovorus (strain ATCC 700054 / DSM 10555 / JCM 9379 / NBRC 101784 / NCIMB 13414 / VKM Ac-1990 / NM-1)</name>
    <dbReference type="NCBI Taxonomy" id="1032480"/>
    <lineage>
        <taxon>Bacteria</taxon>
        <taxon>Bacillati</taxon>
        <taxon>Actinomycetota</taxon>
        <taxon>Actinomycetes</taxon>
        <taxon>Propionibacteriales</taxon>
        <taxon>Propionibacteriaceae</taxon>
        <taxon>Microlunatus</taxon>
    </lineage>
</organism>
<dbReference type="eggNOG" id="COG0346">
    <property type="taxonomic scope" value="Bacteria"/>
</dbReference>
<dbReference type="CDD" id="cd06587">
    <property type="entry name" value="VOC"/>
    <property type="match status" value="1"/>
</dbReference>
<dbReference type="KEGG" id="mph:MLP_50130"/>
<gene>
    <name evidence="3" type="ordered locus">MLP_50130</name>
</gene>
<evidence type="ECO:0000313" key="4">
    <source>
        <dbReference type="Proteomes" id="UP000007947"/>
    </source>
</evidence>
<dbReference type="Proteomes" id="UP000007947">
    <property type="component" value="Chromosome"/>
</dbReference>
<proteinExistence type="predicted"/>
<dbReference type="AlphaFoldDB" id="F5XG93"/>
<dbReference type="Gene3D" id="3.10.180.10">
    <property type="entry name" value="2,3-Dihydroxybiphenyl 1,2-Dioxygenase, domain 1"/>
    <property type="match status" value="1"/>
</dbReference>